<dbReference type="SUPFAM" id="SSF55729">
    <property type="entry name" value="Acyl-CoA N-acyltransferases (Nat)"/>
    <property type="match status" value="1"/>
</dbReference>
<evidence type="ECO:0000313" key="3">
    <source>
        <dbReference type="Proteomes" id="UP000242561"/>
    </source>
</evidence>
<dbReference type="PANTHER" id="PTHR36174">
    <property type="entry name" value="LIPID II:GLYCINE GLYCYLTRANSFERASE"/>
    <property type="match status" value="1"/>
</dbReference>
<dbReference type="STRING" id="1913578.LPB140_06245"/>
<dbReference type="InterPro" id="IPR017469">
    <property type="entry name" value="PEP-CTERM_FemAB-rel"/>
</dbReference>
<proteinExistence type="predicted"/>
<evidence type="ECO:0000259" key="1">
    <source>
        <dbReference type="Pfam" id="PF13480"/>
    </source>
</evidence>
<dbReference type="KEGG" id="sphl:LPB140_06245"/>
<sequence length="365" mass="40219">MASFTPLKNVAMKISVNIADISDEAIIAKIDQFIMSKPNSGPFHRPKWAVAVEQSCGHRAYILVAQLGEEILGALCMNHVSSPLFGSAMVASAFGVDGGILANDDIVAGEIADAAWALVQKLGCLSMEFRGGIFPKDIVVRDDWVLDKDKHAGFSRPIMANEEAELLAIPRKQRAEVRKALKNNLNVKIGNDAKMVQEHYTIYAQSVRNLGTPVFPQKLFVKMADLFGDDCDILTVYHDEMPVASVLSFYHNGAVMPYWGGGIYAARGLRANDMMYFALMNHARNRGCSIFDFGRSKVDSGAYAFKKNWGFDPLPLTYATKLADIRAKRDVNPNSGKYALMVKYWKKLPMPVANFIGPFIAKGLG</sequence>
<dbReference type="Proteomes" id="UP000242561">
    <property type="component" value="Chromosome"/>
</dbReference>
<dbReference type="InterPro" id="IPR016181">
    <property type="entry name" value="Acyl_CoA_acyltransferase"/>
</dbReference>
<dbReference type="Gene3D" id="3.40.630.30">
    <property type="match status" value="1"/>
</dbReference>
<gene>
    <name evidence="2" type="ORF">LPB140_06245</name>
</gene>
<organism evidence="2 3">
    <name type="scientific">Sphingorhabdus lutea</name>
    <dbReference type="NCBI Taxonomy" id="1913578"/>
    <lineage>
        <taxon>Bacteria</taxon>
        <taxon>Pseudomonadati</taxon>
        <taxon>Pseudomonadota</taxon>
        <taxon>Alphaproteobacteria</taxon>
        <taxon>Sphingomonadales</taxon>
        <taxon>Sphingomonadaceae</taxon>
        <taxon>Sphingorhabdus</taxon>
    </lineage>
</organism>
<dbReference type="InterPro" id="IPR050644">
    <property type="entry name" value="PG_Glycine_Bridge_Synth"/>
</dbReference>
<accession>A0A1L3JEX1</accession>
<dbReference type="EMBL" id="CP018154">
    <property type="protein sequence ID" value="APG63649.1"/>
    <property type="molecule type" value="Genomic_DNA"/>
</dbReference>
<dbReference type="PANTHER" id="PTHR36174:SF1">
    <property type="entry name" value="LIPID II:GLYCINE GLYCYLTRANSFERASE"/>
    <property type="match status" value="1"/>
</dbReference>
<name>A0A1L3JEX1_9SPHN</name>
<protein>
    <submittedName>
        <fullName evidence="2">FemAB</fullName>
    </submittedName>
</protein>
<dbReference type="AlphaFoldDB" id="A0A1L3JEX1"/>
<keyword evidence="3" id="KW-1185">Reference proteome</keyword>
<reference evidence="2 3" key="1">
    <citation type="submission" date="2016-11" db="EMBL/GenBank/DDBJ databases">
        <title>Sphingorhabdus sp. LPB0140, isolated from marine environment.</title>
        <authorList>
            <person name="Kim E."/>
            <person name="Yi H."/>
        </authorList>
    </citation>
    <scope>NUCLEOTIDE SEQUENCE [LARGE SCALE GENOMIC DNA]</scope>
    <source>
        <strain evidence="2 3">LPB0140</strain>
    </source>
</reference>
<dbReference type="OrthoDB" id="9773932at2"/>
<feature type="domain" description="BioF2-like acetyltransferase" evidence="1">
    <location>
        <begin position="172"/>
        <end position="307"/>
    </location>
</feature>
<dbReference type="Pfam" id="PF13480">
    <property type="entry name" value="Acetyltransf_6"/>
    <property type="match status" value="1"/>
</dbReference>
<evidence type="ECO:0000313" key="2">
    <source>
        <dbReference type="EMBL" id="APG63649.1"/>
    </source>
</evidence>
<dbReference type="InterPro" id="IPR038740">
    <property type="entry name" value="BioF2-like_GNAT_dom"/>
</dbReference>
<dbReference type="NCBIfam" id="TIGR03019">
    <property type="entry name" value="pepcterm_femAB"/>
    <property type="match status" value="1"/>
</dbReference>